<keyword evidence="2" id="KW-1185">Reference proteome</keyword>
<dbReference type="EMBL" id="OY757061">
    <property type="protein sequence ID" value="CAK1344592.1"/>
    <property type="molecule type" value="Genomic_DNA"/>
</dbReference>
<accession>A0AAD2JUY7</accession>
<protein>
    <submittedName>
        <fullName evidence="1">Head protein</fullName>
    </submittedName>
</protein>
<organism evidence="1 2">
    <name type="scientific">Klebsiella phage vB_Kpn_K10PH82C1</name>
    <dbReference type="NCBI Taxonomy" id="3071631"/>
    <lineage>
        <taxon>Viruses</taxon>
        <taxon>Duplodnaviria</taxon>
        <taxon>Heunggongvirae</taxon>
        <taxon>Uroviricota</taxon>
        <taxon>Caudoviricetes</taxon>
        <taxon>Autographivirales</taxon>
        <taxon>Autotranscriptaviridae</taxon>
        <taxon>Studiervirinae</taxon>
        <taxon>Benllochvirus</taxon>
        <taxon>Benllochvirus K10PH82C1</taxon>
    </lineage>
</organism>
<name>A0AAD2JUY7_9CAUD</name>
<proteinExistence type="predicted"/>
<reference evidence="1" key="1">
    <citation type="submission" date="2023-10" db="EMBL/GenBank/DDBJ databases">
        <authorList>
            <person name="Robby Concha-Eloko"/>
            <person name="Pilar Barberan- Martinez"/>
            <person name="Rafael Sanjuan"/>
            <person name="Pilar Domingo-Calap"/>
        </authorList>
    </citation>
    <scope>NUCLEOTIDE SEQUENCE</scope>
</reference>
<dbReference type="Proteomes" id="UP001296230">
    <property type="component" value="Chromosome"/>
</dbReference>
<gene>
    <name evidence="1" type="ORF">K10PH82C1_LOCUS43</name>
</gene>
<sequence length="41" mass="4481">MNVESEVEPTQEVAAEVALTPQQKAAITRARNKALKEAQTE</sequence>
<evidence type="ECO:0000313" key="2">
    <source>
        <dbReference type="Proteomes" id="UP001296230"/>
    </source>
</evidence>
<evidence type="ECO:0000313" key="1">
    <source>
        <dbReference type="EMBL" id="CAK1344592.1"/>
    </source>
</evidence>